<dbReference type="EMBL" id="CM008978">
    <property type="protein sequence ID" value="PNW69960.1"/>
    <property type="molecule type" value="Genomic_DNA"/>
</dbReference>
<feature type="region of interest" description="Disordered" evidence="1">
    <location>
        <begin position="210"/>
        <end position="292"/>
    </location>
</feature>
<dbReference type="PANTHER" id="PTHR34859:SF2">
    <property type="entry name" value="LYSM DOMAIN-CONTAINING PROTEIN"/>
    <property type="match status" value="1"/>
</dbReference>
<reference evidence="4 5" key="1">
    <citation type="journal article" date="2007" name="Science">
        <title>The Chlamydomonas genome reveals the evolution of key animal and plant functions.</title>
        <authorList>
            <person name="Merchant S.S."/>
            <person name="Prochnik S.E."/>
            <person name="Vallon O."/>
            <person name="Harris E.H."/>
            <person name="Karpowicz S.J."/>
            <person name="Witman G.B."/>
            <person name="Terry A."/>
            <person name="Salamov A."/>
            <person name="Fritz-Laylin L.K."/>
            <person name="Marechal-Drouard L."/>
            <person name="Marshall W.F."/>
            <person name="Qu L.H."/>
            <person name="Nelson D.R."/>
            <person name="Sanderfoot A.A."/>
            <person name="Spalding M.H."/>
            <person name="Kapitonov V.V."/>
            <person name="Ren Q."/>
            <person name="Ferris P."/>
            <person name="Lindquist E."/>
            <person name="Shapiro H."/>
            <person name="Lucas S.M."/>
            <person name="Grimwood J."/>
            <person name="Schmutz J."/>
            <person name="Cardol P."/>
            <person name="Cerutti H."/>
            <person name="Chanfreau G."/>
            <person name="Chen C.L."/>
            <person name="Cognat V."/>
            <person name="Croft M.T."/>
            <person name="Dent R."/>
            <person name="Dutcher S."/>
            <person name="Fernandez E."/>
            <person name="Fukuzawa H."/>
            <person name="Gonzalez-Ballester D."/>
            <person name="Gonzalez-Halphen D."/>
            <person name="Hallmann A."/>
            <person name="Hanikenne M."/>
            <person name="Hippler M."/>
            <person name="Inwood W."/>
            <person name="Jabbari K."/>
            <person name="Kalanon M."/>
            <person name="Kuras R."/>
            <person name="Lefebvre P.A."/>
            <person name="Lemaire S.D."/>
            <person name="Lobanov A.V."/>
            <person name="Lohr M."/>
            <person name="Manuell A."/>
            <person name="Meier I."/>
            <person name="Mets L."/>
            <person name="Mittag M."/>
            <person name="Mittelmeier T."/>
            <person name="Moroney J.V."/>
            <person name="Moseley J."/>
            <person name="Napoli C."/>
            <person name="Nedelcu A.M."/>
            <person name="Niyogi K."/>
            <person name="Novoselov S.V."/>
            <person name="Paulsen I.T."/>
            <person name="Pazour G."/>
            <person name="Purton S."/>
            <person name="Ral J.P."/>
            <person name="Riano-Pachon D.M."/>
            <person name="Riekhof W."/>
            <person name="Rymarquis L."/>
            <person name="Schroda M."/>
            <person name="Stern D."/>
            <person name="Umen J."/>
            <person name="Willows R."/>
            <person name="Wilson N."/>
            <person name="Zimmer S.L."/>
            <person name="Allmer J."/>
            <person name="Balk J."/>
            <person name="Bisova K."/>
            <person name="Chen C.J."/>
            <person name="Elias M."/>
            <person name="Gendler K."/>
            <person name="Hauser C."/>
            <person name="Lamb M.R."/>
            <person name="Ledford H."/>
            <person name="Long J.C."/>
            <person name="Minagawa J."/>
            <person name="Page M.D."/>
            <person name="Pan J."/>
            <person name="Pootakham W."/>
            <person name="Roje S."/>
            <person name="Rose A."/>
            <person name="Stahlberg E."/>
            <person name="Terauchi A.M."/>
            <person name="Yang P."/>
            <person name="Ball S."/>
            <person name="Bowler C."/>
            <person name="Dieckmann C.L."/>
            <person name="Gladyshev V.N."/>
            <person name="Green P."/>
            <person name="Jorgensen R."/>
            <person name="Mayfield S."/>
            <person name="Mueller-Roeber B."/>
            <person name="Rajamani S."/>
            <person name="Sayre R.T."/>
            <person name="Brokstein P."/>
            <person name="Dubchak I."/>
            <person name="Goodstein D."/>
            <person name="Hornick L."/>
            <person name="Huang Y.W."/>
            <person name="Jhaveri J."/>
            <person name="Luo Y."/>
            <person name="Martinez D."/>
            <person name="Ngau W.C."/>
            <person name="Otillar B."/>
            <person name="Poliakov A."/>
            <person name="Porter A."/>
            <person name="Szajkowski L."/>
            <person name="Werner G."/>
            <person name="Zhou K."/>
            <person name="Grigoriev I.V."/>
            <person name="Rokhsar D.S."/>
            <person name="Grossman A.R."/>
        </authorList>
    </citation>
    <scope>NUCLEOTIDE SEQUENCE [LARGE SCALE GENOMIC DNA]</scope>
    <source>
        <strain evidence="5">CC-503</strain>
    </source>
</reference>
<feature type="signal peptide" evidence="2">
    <location>
        <begin position="1"/>
        <end position="28"/>
    </location>
</feature>
<accession>A0A2K3CNV6</accession>
<dbReference type="PRINTS" id="PR01217">
    <property type="entry name" value="PRICHEXTENSN"/>
</dbReference>
<dbReference type="PaxDb" id="3055-EDP04886"/>
<name>A0A2K3CNV6_CHLRE</name>
<evidence type="ECO:0000256" key="1">
    <source>
        <dbReference type="SAM" id="MobiDB-lite"/>
    </source>
</evidence>
<evidence type="ECO:0000313" key="5">
    <source>
        <dbReference type="Proteomes" id="UP000006906"/>
    </source>
</evidence>
<evidence type="ECO:0000256" key="2">
    <source>
        <dbReference type="SAM" id="SignalP"/>
    </source>
</evidence>
<dbReference type="InParanoid" id="A0A2K3CNV6"/>
<evidence type="ECO:0000313" key="4">
    <source>
        <dbReference type="EMBL" id="PNW69960.1"/>
    </source>
</evidence>
<dbReference type="OrthoDB" id="534990at2759"/>
<feature type="domain" description="Pherophorin" evidence="3">
    <location>
        <begin position="36"/>
        <end position="193"/>
    </location>
</feature>
<dbReference type="Gramene" id="PNW69960">
    <property type="protein sequence ID" value="PNW69960"/>
    <property type="gene ID" value="CHLRE_17g699800v5"/>
</dbReference>
<sequence>MCKPAMRFGGAAVVLALGVLALIHGGEASYLTGTKFPFENCVQNTMFSRYYATLYSYTENKAKKSAQYCVQLHSAPADSCTPGKYRCCNTHINKLKFFPAPNCRGSLSSVSIQSKMMNRTGITSIYWEQHMGFDIVKITPLMQWLPNADAVDGAVVCINLRAPCWSLAMLSYDKEVLEYALYDKKVSNYECCPVGMVDVPLPNMPPWAPEYPEAVSSPTPSPSGSTPSPATNDTPTPSPRPPSPRPPSPKPPSPQPPSPKPPSPKPPAPSPPKRAGRKRPPPGPATRRHLNE</sequence>
<dbReference type="Proteomes" id="UP000006906">
    <property type="component" value="Chromosome 17"/>
</dbReference>
<feature type="compositionally biased region" description="Pro residues" evidence="1">
    <location>
        <begin position="236"/>
        <end position="272"/>
    </location>
</feature>
<dbReference type="RefSeq" id="XP_001691778.2">
    <property type="nucleotide sequence ID" value="XM_001691726.2"/>
</dbReference>
<protein>
    <recommendedName>
        <fullName evidence="3">Pherophorin domain-containing protein</fullName>
    </recommendedName>
</protein>
<feature type="compositionally biased region" description="Low complexity" evidence="1">
    <location>
        <begin position="216"/>
        <end position="229"/>
    </location>
</feature>
<dbReference type="PANTHER" id="PTHR34859">
    <property type="entry name" value="UNNAMED PRODUCT"/>
    <property type="match status" value="1"/>
</dbReference>
<evidence type="ECO:0000259" key="3">
    <source>
        <dbReference type="Pfam" id="PF12499"/>
    </source>
</evidence>
<feature type="chain" id="PRO_5014391074" description="Pherophorin domain-containing protein" evidence="2">
    <location>
        <begin position="29"/>
        <end position="292"/>
    </location>
</feature>
<dbReference type="KEGG" id="cre:CHLRE_17g699800v5"/>
<organism evidence="4 5">
    <name type="scientific">Chlamydomonas reinhardtii</name>
    <name type="common">Chlamydomonas smithii</name>
    <dbReference type="NCBI Taxonomy" id="3055"/>
    <lineage>
        <taxon>Eukaryota</taxon>
        <taxon>Viridiplantae</taxon>
        <taxon>Chlorophyta</taxon>
        <taxon>core chlorophytes</taxon>
        <taxon>Chlorophyceae</taxon>
        <taxon>CS clade</taxon>
        <taxon>Chlamydomonadales</taxon>
        <taxon>Chlamydomonadaceae</taxon>
        <taxon>Chlamydomonas</taxon>
    </lineage>
</organism>
<keyword evidence="2" id="KW-0732">Signal</keyword>
<dbReference type="Pfam" id="PF12499">
    <property type="entry name" value="DUF3707"/>
    <property type="match status" value="1"/>
</dbReference>
<dbReference type="GeneID" id="5717322"/>
<dbReference type="InterPro" id="IPR024616">
    <property type="entry name" value="Pherophorin"/>
</dbReference>
<dbReference type="AlphaFoldDB" id="A0A2K3CNV6"/>
<dbReference type="ExpressionAtlas" id="A0A2K3CNV6">
    <property type="expression patterns" value="baseline and differential"/>
</dbReference>
<keyword evidence="5" id="KW-1185">Reference proteome</keyword>
<proteinExistence type="predicted"/>
<gene>
    <name evidence="4" type="ORF">CHLRE_17g699800v5</name>
</gene>